<protein>
    <submittedName>
        <fullName evidence="1">Uncharacterized protein</fullName>
    </submittedName>
</protein>
<organism evidence="1 2">
    <name type="scientific">Fructobacillus broussonetiae</name>
    <dbReference type="NCBI Taxonomy" id="2713173"/>
    <lineage>
        <taxon>Bacteria</taxon>
        <taxon>Bacillati</taxon>
        <taxon>Bacillota</taxon>
        <taxon>Bacilli</taxon>
        <taxon>Lactobacillales</taxon>
        <taxon>Lactobacillaceae</taxon>
        <taxon>Fructobacillus</taxon>
    </lineage>
</organism>
<sequence length="82" mass="9458">MDNSVKNVLQTWALAECLDDGAIDLNRKNGKVPFYRTADNYDDFIHRVNILIDKKSAKADLKVNVYLDLLDTKKILKKFSKK</sequence>
<name>A0ABS5QYZ9_9LACO</name>
<comment type="caution">
    <text evidence="1">The sequence shown here is derived from an EMBL/GenBank/DDBJ whole genome shotgun (WGS) entry which is preliminary data.</text>
</comment>
<dbReference type="Proteomes" id="UP001519504">
    <property type="component" value="Unassembled WGS sequence"/>
</dbReference>
<evidence type="ECO:0000313" key="1">
    <source>
        <dbReference type="EMBL" id="MBS9338197.1"/>
    </source>
</evidence>
<reference evidence="1 2" key="1">
    <citation type="submission" date="2020-02" db="EMBL/GenBank/DDBJ databases">
        <title>Fructobacillus sp. isolated from paper mulberry of Taiwan.</title>
        <authorList>
            <person name="Lin S.-T."/>
        </authorList>
    </citation>
    <scope>NUCLEOTIDE SEQUENCE [LARGE SCALE GENOMIC DNA]</scope>
    <source>
        <strain evidence="1 2">M2-14</strain>
    </source>
</reference>
<dbReference type="RefSeq" id="WP_213808480.1">
    <property type="nucleotide sequence ID" value="NZ_JAAMFK010000001.1"/>
</dbReference>
<gene>
    <name evidence="1" type="ORF">G6R29_00930</name>
</gene>
<dbReference type="EMBL" id="JAAMFK010000001">
    <property type="protein sequence ID" value="MBS9338197.1"/>
    <property type="molecule type" value="Genomic_DNA"/>
</dbReference>
<proteinExistence type="predicted"/>
<keyword evidence="2" id="KW-1185">Reference proteome</keyword>
<evidence type="ECO:0000313" key="2">
    <source>
        <dbReference type="Proteomes" id="UP001519504"/>
    </source>
</evidence>
<accession>A0ABS5QYZ9</accession>